<dbReference type="Pfam" id="PF02517">
    <property type="entry name" value="Rce1-like"/>
    <property type="match status" value="1"/>
</dbReference>
<proteinExistence type="predicted"/>
<dbReference type="GO" id="GO:0004175">
    <property type="term" value="F:endopeptidase activity"/>
    <property type="evidence" value="ECO:0007669"/>
    <property type="project" value="UniProtKB-ARBA"/>
</dbReference>
<reference evidence="3" key="1">
    <citation type="journal article" date="2014" name="Int. J. Syst. Evol. Microbiol.">
        <title>Complete genome sequence of Corynebacterium casei LMG S-19264T (=DSM 44701T), isolated from a smear-ripened cheese.</title>
        <authorList>
            <consortium name="US DOE Joint Genome Institute (JGI-PGF)"/>
            <person name="Walter F."/>
            <person name="Albersmeier A."/>
            <person name="Kalinowski J."/>
            <person name="Ruckert C."/>
        </authorList>
    </citation>
    <scope>NUCLEOTIDE SEQUENCE</scope>
    <source>
        <strain evidence="3">JCM 15759</strain>
    </source>
</reference>
<keyword evidence="1" id="KW-1133">Transmembrane helix</keyword>
<feature type="transmembrane region" description="Helical" evidence="1">
    <location>
        <begin position="63"/>
        <end position="86"/>
    </location>
</feature>
<feature type="transmembrane region" description="Helical" evidence="1">
    <location>
        <begin position="199"/>
        <end position="218"/>
    </location>
</feature>
<keyword evidence="1" id="KW-0472">Membrane</keyword>
<accession>A0A830FIZ6</accession>
<dbReference type="PANTHER" id="PTHR36435:SF1">
    <property type="entry name" value="CAAX AMINO TERMINAL PROTEASE FAMILY PROTEIN"/>
    <property type="match status" value="1"/>
</dbReference>
<feature type="transmembrane region" description="Helical" evidence="1">
    <location>
        <begin position="21"/>
        <end position="43"/>
    </location>
</feature>
<feature type="transmembrane region" description="Helical" evidence="1">
    <location>
        <begin position="230"/>
        <end position="249"/>
    </location>
</feature>
<reference evidence="3" key="2">
    <citation type="submission" date="2020-09" db="EMBL/GenBank/DDBJ databases">
        <authorList>
            <person name="Sun Q."/>
            <person name="Ohkuma M."/>
        </authorList>
    </citation>
    <scope>NUCLEOTIDE SEQUENCE</scope>
    <source>
        <strain evidence="3">JCM 15759</strain>
    </source>
</reference>
<evidence type="ECO:0000313" key="3">
    <source>
        <dbReference type="EMBL" id="GGM28441.1"/>
    </source>
</evidence>
<dbReference type="AlphaFoldDB" id="A0A830FIZ6"/>
<evidence type="ECO:0000256" key="1">
    <source>
        <dbReference type="SAM" id="Phobius"/>
    </source>
</evidence>
<evidence type="ECO:0000259" key="2">
    <source>
        <dbReference type="Pfam" id="PF02517"/>
    </source>
</evidence>
<feature type="domain" description="CAAX prenyl protease 2/Lysostaphin resistance protein A-like" evidence="2">
    <location>
        <begin position="169"/>
        <end position="265"/>
    </location>
</feature>
<gene>
    <name evidence="3" type="ORF">GCM10009006_07420</name>
</gene>
<feature type="transmembrane region" description="Helical" evidence="1">
    <location>
        <begin position="168"/>
        <end position="187"/>
    </location>
</feature>
<dbReference type="GO" id="GO:0080120">
    <property type="term" value="P:CAAX-box protein maturation"/>
    <property type="evidence" value="ECO:0007669"/>
    <property type="project" value="UniProtKB-ARBA"/>
</dbReference>
<organism evidence="3 4">
    <name type="scientific">Haloarcula argentinensis</name>
    <dbReference type="NCBI Taxonomy" id="43776"/>
    <lineage>
        <taxon>Archaea</taxon>
        <taxon>Methanobacteriati</taxon>
        <taxon>Methanobacteriota</taxon>
        <taxon>Stenosarchaea group</taxon>
        <taxon>Halobacteria</taxon>
        <taxon>Halobacteriales</taxon>
        <taxon>Haloarculaceae</taxon>
        <taxon>Haloarcula</taxon>
    </lineage>
</organism>
<dbReference type="PANTHER" id="PTHR36435">
    <property type="entry name" value="SLR1288 PROTEIN"/>
    <property type="match status" value="1"/>
</dbReference>
<dbReference type="InterPro" id="IPR052710">
    <property type="entry name" value="CAAX_protease"/>
</dbReference>
<dbReference type="InterPro" id="IPR003675">
    <property type="entry name" value="Rce1/LyrA-like_dom"/>
</dbReference>
<comment type="caution">
    <text evidence="3">The sequence shown here is derived from an EMBL/GenBank/DDBJ whole genome shotgun (WGS) entry which is preliminary data.</text>
</comment>
<dbReference type="Proteomes" id="UP000656367">
    <property type="component" value="Unassembled WGS sequence"/>
</dbReference>
<keyword evidence="1" id="KW-0812">Transmembrane</keyword>
<sequence length="293" mass="31075">MQCMATDSREDPVFHMALKAFQYGFALFSALWLGSLGLLFGFSLQYITVSFLLDGAGIQLMPAHALVIGLITVQGIGLPIIAYTYIKLRPLIRSKLRKYISYPPDTGAFSIGISVPSLREAGIVVLGYASAMVGLVVVAVIIRALVSMFGIETASNQAAEIGMENPDVLLLLIPASFLLIGPGEELLFRGVVQGRIRDYFGPISGVTIASVIFAGIHYPALSGGSVTGKLVGVCGLLIPSLILGATYEYTDNIVVPSLIHGAYNATLFTGLYVTVKFSGELSSAAGVLSSNWF</sequence>
<protein>
    <recommendedName>
        <fullName evidence="2">CAAX prenyl protease 2/Lysostaphin resistance protein A-like domain-containing protein</fullName>
    </recommendedName>
</protein>
<evidence type="ECO:0000313" key="4">
    <source>
        <dbReference type="Proteomes" id="UP000656367"/>
    </source>
</evidence>
<feature type="transmembrane region" description="Helical" evidence="1">
    <location>
        <begin position="123"/>
        <end position="148"/>
    </location>
</feature>
<name>A0A830FIZ6_HALAR</name>
<dbReference type="EMBL" id="BMON01000001">
    <property type="protein sequence ID" value="GGM28441.1"/>
    <property type="molecule type" value="Genomic_DNA"/>
</dbReference>